<dbReference type="PANTHER" id="PTHR43784:SF2">
    <property type="entry name" value="GDSL-LIKE LIPASE_ACYLHYDROLASE, PUTATIVE (AFU_ORTHOLOGUE AFUA_2G00820)-RELATED"/>
    <property type="match status" value="1"/>
</dbReference>
<dbReference type="InterPro" id="IPR036514">
    <property type="entry name" value="SGNH_hydro_sf"/>
</dbReference>
<keyword evidence="4" id="KW-1185">Reference proteome</keyword>
<evidence type="ECO:0000256" key="1">
    <source>
        <dbReference type="SAM" id="MobiDB-lite"/>
    </source>
</evidence>
<dbReference type="InterPro" id="IPR013830">
    <property type="entry name" value="SGNH_hydro"/>
</dbReference>
<sequence length="273" mass="29899">MTRTWSSYVAIGDSFSEGMSDPDPRVEGSYLGWADRLADALARRHEDAAGDADRPFRYANLAVRGRKLDDVVGRQLDLALPMGADLISLVGGGNDILRPSVDLDAIADRLEAAVVRIRATGADVLLATPTDPAKAGLLASLRPRHAVHTANLFSIAQRHGAHVLNLWTMRSLRDWRMWSQDRIHLSPEGHRRVALAALDALGVETDRAEWDAPLPPAALAPRRERLAESSRWAREYAGPWVHRRLTGRSSGDALDAKRPELAPLRPGELPFGG</sequence>
<organism evidence="3 4">
    <name type="scientific">Janibacter melonis</name>
    <dbReference type="NCBI Taxonomy" id="262209"/>
    <lineage>
        <taxon>Bacteria</taxon>
        <taxon>Bacillati</taxon>
        <taxon>Actinomycetota</taxon>
        <taxon>Actinomycetes</taxon>
        <taxon>Micrococcales</taxon>
        <taxon>Intrasporangiaceae</taxon>
        <taxon>Janibacter</taxon>
    </lineage>
</organism>
<feature type="region of interest" description="Disordered" evidence="1">
    <location>
        <begin position="245"/>
        <end position="273"/>
    </location>
</feature>
<evidence type="ECO:0000313" key="3">
    <source>
        <dbReference type="EMBL" id="OAB88281.1"/>
    </source>
</evidence>
<dbReference type="RefSeq" id="WP_068269759.1">
    <property type="nucleotide sequence ID" value="NZ_LQZG01000001.1"/>
</dbReference>
<evidence type="ECO:0000259" key="2">
    <source>
        <dbReference type="Pfam" id="PF13472"/>
    </source>
</evidence>
<dbReference type="AlphaFoldDB" id="A0A176QF30"/>
<dbReference type="InterPro" id="IPR053140">
    <property type="entry name" value="GDSL_Rv0518-like"/>
</dbReference>
<dbReference type="Pfam" id="PF13472">
    <property type="entry name" value="Lipase_GDSL_2"/>
    <property type="match status" value="1"/>
</dbReference>
<name>A0A176QF30_9MICO</name>
<dbReference type="Gene3D" id="3.40.50.1110">
    <property type="entry name" value="SGNH hydrolase"/>
    <property type="match status" value="1"/>
</dbReference>
<proteinExistence type="predicted"/>
<gene>
    <name evidence="3" type="ORF">AWH69_00210</name>
</gene>
<dbReference type="EMBL" id="LQZG01000001">
    <property type="protein sequence ID" value="OAB88281.1"/>
    <property type="molecule type" value="Genomic_DNA"/>
</dbReference>
<feature type="domain" description="SGNH hydrolase-type esterase" evidence="2">
    <location>
        <begin position="10"/>
        <end position="192"/>
    </location>
</feature>
<dbReference type="STRING" id="262209.AWH69_00210"/>
<evidence type="ECO:0000313" key="4">
    <source>
        <dbReference type="Proteomes" id="UP000076976"/>
    </source>
</evidence>
<protein>
    <submittedName>
        <fullName evidence="3">G-D-S-L family lipolytic protein</fullName>
    </submittedName>
</protein>
<comment type="caution">
    <text evidence="3">The sequence shown here is derived from an EMBL/GenBank/DDBJ whole genome shotgun (WGS) entry which is preliminary data.</text>
</comment>
<reference evidence="3 4" key="1">
    <citation type="submission" date="2016-01" db="EMBL/GenBank/DDBJ databases">
        <title>Janibacter melonis strain CD11_4 genome sequencing and assembly.</title>
        <authorList>
            <person name="Nair G.R."/>
            <person name="Kaur G."/>
            <person name="Chander A.M."/>
            <person name="Mayilraj S."/>
        </authorList>
    </citation>
    <scope>NUCLEOTIDE SEQUENCE [LARGE SCALE GENOMIC DNA]</scope>
    <source>
        <strain evidence="3 4">CD11-4</strain>
    </source>
</reference>
<dbReference type="CDD" id="cd01832">
    <property type="entry name" value="SGNH_hydrolase_like_1"/>
    <property type="match status" value="1"/>
</dbReference>
<dbReference type="PANTHER" id="PTHR43784">
    <property type="entry name" value="GDSL-LIKE LIPASE/ACYLHYDROLASE, PUTATIVE (AFU_ORTHOLOGUE AFUA_2G00820)-RELATED"/>
    <property type="match status" value="1"/>
</dbReference>
<dbReference type="SUPFAM" id="SSF52266">
    <property type="entry name" value="SGNH hydrolase"/>
    <property type="match status" value="1"/>
</dbReference>
<accession>A0A176QF30</accession>
<dbReference type="Proteomes" id="UP000076976">
    <property type="component" value="Unassembled WGS sequence"/>
</dbReference>